<dbReference type="AlphaFoldDB" id="A0AAV9FA20"/>
<evidence type="ECO:0000256" key="1">
    <source>
        <dbReference type="ARBA" id="ARBA00023054"/>
    </source>
</evidence>
<keyword evidence="2" id="KW-0539">Nucleus</keyword>
<feature type="coiled-coil region" evidence="5">
    <location>
        <begin position="149"/>
        <end position="218"/>
    </location>
</feature>
<feature type="compositionally biased region" description="Polar residues" evidence="6">
    <location>
        <begin position="850"/>
        <end position="880"/>
    </location>
</feature>
<sequence length="880" mass="101770">MASPSSGGHRTPAPVYTTQITGGSPWSEEAVWKRLREAGFEEGAIRRRDKAALIGFITKLEAEIFDYQHHMGLLLLERKELTSKYGAAKVASDVAETLYRRDQAEHLSALAEARKREEGLKKSLAIERECLKNIEKTLHEMRTESAEVKVSSESKLSEAQKMIETAEERFVELGKKKREVDSLQAEVSRLNIAADRKLKEVEAREDEVRRQIMTFKSECAAKEKAISLERHSLFESQKVLEKGQEGLLLAQASLNQREDNIFRKSQELSQREKDLESERTSTEKEHVHIKEERSKLDQYAATLGNREEAVIKKEMLLDKTERELLILKEKLASKEHDEIQKAVAKHQASLESEKLAFEAELERKLKLMEDGMQSKRLALELQEADLCDREKAIKVKEHDLDVKTKFLQEEKDDMEQKLKFLEEKSESLNNAAKAAEEAKLKVQNEMCEINNMKQELQKLRESIEGEKKQLLEVQEKLEITKSERDEVLVLKEKLKEEIDNFRTQQVELMAETEKMMVEKEKFEKEWELIDEKRESLQKEVESINEERRELCRFLENERNSIKLEKDALHAKFKDDLDLLALERQAFLEEMKHEHSEWFKTTQQERIDFIEDLKIQKRELEDSIKRRQEEMETNLKEKEEIFKQEKAEQLQIISSEKEFVAKEMQHIASEMKKLESERSEMALDREWREKEWEEINASIEGLREQTEKLHKQRELLQADRKEIDIRIRQLKELEASNAALSHAQLHIDPNMQHMKKRRKYSSEVATEEDTLKRGSMTSTSMSSQDNGNDLISSNPASGYKVTDACTDGNQGADFEGKFTSSMQTKIHCSQNGTPGSPHGCTEVEKMHKVANSPQAGKSIQPKNGTSDGLKQGNGSTDGVKT</sequence>
<dbReference type="GO" id="GO:0006997">
    <property type="term" value="P:nucleus organization"/>
    <property type="evidence" value="ECO:0007669"/>
    <property type="project" value="InterPro"/>
</dbReference>
<comment type="subcellular location">
    <subcellularLocation>
        <location evidence="3">Nucleus lamina</location>
    </subcellularLocation>
</comment>
<gene>
    <name evidence="7" type="ORF">QJS10_CPA02g00047</name>
</gene>
<accession>A0AAV9FA20</accession>
<organism evidence="7 8">
    <name type="scientific">Acorus calamus</name>
    <name type="common">Sweet flag</name>
    <dbReference type="NCBI Taxonomy" id="4465"/>
    <lineage>
        <taxon>Eukaryota</taxon>
        <taxon>Viridiplantae</taxon>
        <taxon>Streptophyta</taxon>
        <taxon>Embryophyta</taxon>
        <taxon>Tracheophyta</taxon>
        <taxon>Spermatophyta</taxon>
        <taxon>Magnoliopsida</taxon>
        <taxon>Liliopsida</taxon>
        <taxon>Acoraceae</taxon>
        <taxon>Acorus</taxon>
    </lineage>
</organism>
<dbReference type="GO" id="GO:0005652">
    <property type="term" value="C:nuclear lamina"/>
    <property type="evidence" value="ECO:0007669"/>
    <property type="project" value="UniProtKB-SubCell"/>
</dbReference>
<keyword evidence="1 5" id="KW-0175">Coiled coil</keyword>
<evidence type="ECO:0000256" key="4">
    <source>
        <dbReference type="ARBA" id="ARBA00024208"/>
    </source>
</evidence>
<feature type="compositionally biased region" description="Polar residues" evidence="6">
    <location>
        <begin position="774"/>
        <end position="794"/>
    </location>
</feature>
<protein>
    <submittedName>
        <fullName evidence="7">Nuclear matrix constituent protein 1-like protein</fullName>
    </submittedName>
</protein>
<reference evidence="7" key="1">
    <citation type="journal article" date="2023" name="Nat. Commun.">
        <title>Diploid and tetraploid genomes of Acorus and the evolution of monocots.</title>
        <authorList>
            <person name="Ma L."/>
            <person name="Liu K.W."/>
            <person name="Li Z."/>
            <person name="Hsiao Y.Y."/>
            <person name="Qi Y."/>
            <person name="Fu T."/>
            <person name="Tang G.D."/>
            <person name="Zhang D."/>
            <person name="Sun W.H."/>
            <person name="Liu D.K."/>
            <person name="Li Y."/>
            <person name="Chen G.Z."/>
            <person name="Liu X.D."/>
            <person name="Liao X.Y."/>
            <person name="Jiang Y.T."/>
            <person name="Yu X."/>
            <person name="Hao Y."/>
            <person name="Huang J."/>
            <person name="Zhao X.W."/>
            <person name="Ke S."/>
            <person name="Chen Y.Y."/>
            <person name="Wu W.L."/>
            <person name="Hsu J.L."/>
            <person name="Lin Y.F."/>
            <person name="Huang M.D."/>
            <person name="Li C.Y."/>
            <person name="Huang L."/>
            <person name="Wang Z.W."/>
            <person name="Zhao X."/>
            <person name="Zhong W.Y."/>
            <person name="Peng D.H."/>
            <person name="Ahmad S."/>
            <person name="Lan S."/>
            <person name="Zhang J.S."/>
            <person name="Tsai W.C."/>
            <person name="Van de Peer Y."/>
            <person name="Liu Z.J."/>
        </authorList>
    </citation>
    <scope>NUCLEOTIDE SEQUENCE</scope>
    <source>
        <strain evidence="7">CP</strain>
    </source>
</reference>
<feature type="coiled-coil region" evidence="5">
    <location>
        <begin position="404"/>
        <end position="571"/>
    </location>
</feature>
<evidence type="ECO:0000313" key="8">
    <source>
        <dbReference type="Proteomes" id="UP001180020"/>
    </source>
</evidence>
<proteinExistence type="inferred from homology"/>
<evidence type="ECO:0000256" key="6">
    <source>
        <dbReference type="SAM" id="MobiDB-lite"/>
    </source>
</evidence>
<reference evidence="7" key="2">
    <citation type="submission" date="2023-06" db="EMBL/GenBank/DDBJ databases">
        <authorList>
            <person name="Ma L."/>
            <person name="Liu K.-W."/>
            <person name="Li Z."/>
            <person name="Hsiao Y.-Y."/>
            <person name="Qi Y."/>
            <person name="Fu T."/>
            <person name="Tang G."/>
            <person name="Zhang D."/>
            <person name="Sun W.-H."/>
            <person name="Liu D.-K."/>
            <person name="Li Y."/>
            <person name="Chen G.-Z."/>
            <person name="Liu X.-D."/>
            <person name="Liao X.-Y."/>
            <person name="Jiang Y.-T."/>
            <person name="Yu X."/>
            <person name="Hao Y."/>
            <person name="Huang J."/>
            <person name="Zhao X.-W."/>
            <person name="Ke S."/>
            <person name="Chen Y.-Y."/>
            <person name="Wu W.-L."/>
            <person name="Hsu J.-L."/>
            <person name="Lin Y.-F."/>
            <person name="Huang M.-D."/>
            <person name="Li C.-Y."/>
            <person name="Huang L."/>
            <person name="Wang Z.-W."/>
            <person name="Zhao X."/>
            <person name="Zhong W.-Y."/>
            <person name="Peng D.-H."/>
            <person name="Ahmad S."/>
            <person name="Lan S."/>
            <person name="Zhang J.-S."/>
            <person name="Tsai W.-C."/>
            <person name="Van De Peer Y."/>
            <person name="Liu Z.-J."/>
        </authorList>
    </citation>
    <scope>NUCLEOTIDE SEQUENCE</scope>
    <source>
        <strain evidence="7">CP</strain>
        <tissue evidence="7">Leaves</tissue>
    </source>
</reference>
<comment type="similarity">
    <text evidence="4">Belongs to the CRWN family.</text>
</comment>
<feature type="coiled-coil region" evidence="5">
    <location>
        <begin position="609"/>
        <end position="732"/>
    </location>
</feature>
<comment type="caution">
    <text evidence="7">The sequence shown here is derived from an EMBL/GenBank/DDBJ whole genome shotgun (WGS) entry which is preliminary data.</text>
</comment>
<feature type="region of interest" description="Disordered" evidence="6">
    <location>
        <begin position="263"/>
        <end position="287"/>
    </location>
</feature>
<keyword evidence="8" id="KW-1185">Reference proteome</keyword>
<dbReference type="InterPro" id="IPR040418">
    <property type="entry name" value="CRWN"/>
</dbReference>
<dbReference type="PANTHER" id="PTHR31908:SF2">
    <property type="entry name" value="PROTEIN CROWDED NUCLEI 4"/>
    <property type="match status" value="1"/>
</dbReference>
<dbReference type="PANTHER" id="PTHR31908">
    <property type="entry name" value="PROTEIN CROWDED NUCLEI 4"/>
    <property type="match status" value="1"/>
</dbReference>
<feature type="region of interest" description="Disordered" evidence="6">
    <location>
        <begin position="758"/>
        <end position="794"/>
    </location>
</feature>
<dbReference type="Proteomes" id="UP001180020">
    <property type="component" value="Unassembled WGS sequence"/>
</dbReference>
<evidence type="ECO:0000256" key="5">
    <source>
        <dbReference type="SAM" id="Coils"/>
    </source>
</evidence>
<name>A0AAV9FA20_ACOCL</name>
<feature type="region of interest" description="Disordered" evidence="6">
    <location>
        <begin position="1"/>
        <end position="22"/>
    </location>
</feature>
<evidence type="ECO:0000256" key="2">
    <source>
        <dbReference type="ARBA" id="ARBA00023242"/>
    </source>
</evidence>
<evidence type="ECO:0000256" key="3">
    <source>
        <dbReference type="ARBA" id="ARBA00024186"/>
    </source>
</evidence>
<feature type="region of interest" description="Disordered" evidence="6">
    <location>
        <begin position="847"/>
        <end position="880"/>
    </location>
</feature>
<dbReference type="EMBL" id="JAUJYO010000002">
    <property type="protein sequence ID" value="KAK1322776.1"/>
    <property type="molecule type" value="Genomic_DNA"/>
</dbReference>
<evidence type="ECO:0000313" key="7">
    <source>
        <dbReference type="EMBL" id="KAK1322776.1"/>
    </source>
</evidence>